<reference evidence="2 3" key="1">
    <citation type="submission" date="2024-01" db="EMBL/GenBank/DDBJ databases">
        <title>Multi-omics insights into the function and evolution of sodium benzoate biodegradation pathways in Benzoatithermus flavus gen. nov., sp. nov. from hot spring.</title>
        <authorList>
            <person name="Hu C.-J."/>
            <person name="Li W.-J."/>
        </authorList>
    </citation>
    <scope>NUCLEOTIDE SEQUENCE [LARGE SCALE GENOMIC DNA]</scope>
    <source>
        <strain evidence="2 3">SYSU G07066</strain>
    </source>
</reference>
<organism evidence="2 3">
    <name type="scientific">Benzoatithermus flavus</name>
    <dbReference type="NCBI Taxonomy" id="3108223"/>
    <lineage>
        <taxon>Bacteria</taxon>
        <taxon>Pseudomonadati</taxon>
        <taxon>Pseudomonadota</taxon>
        <taxon>Alphaproteobacteria</taxon>
        <taxon>Geminicoccales</taxon>
        <taxon>Geminicoccaceae</taxon>
        <taxon>Benzoatithermus</taxon>
    </lineage>
</organism>
<keyword evidence="1" id="KW-1133">Transmembrane helix</keyword>
<evidence type="ECO:0000256" key="1">
    <source>
        <dbReference type="SAM" id="Phobius"/>
    </source>
</evidence>
<keyword evidence="3" id="KW-1185">Reference proteome</keyword>
<evidence type="ECO:0000313" key="2">
    <source>
        <dbReference type="EMBL" id="MEK0082748.1"/>
    </source>
</evidence>
<feature type="transmembrane region" description="Helical" evidence="1">
    <location>
        <begin position="6"/>
        <end position="37"/>
    </location>
</feature>
<dbReference type="Proteomes" id="UP001375743">
    <property type="component" value="Unassembled WGS sequence"/>
</dbReference>
<gene>
    <name evidence="2" type="ORF">U1T56_06275</name>
</gene>
<protein>
    <submittedName>
        <fullName evidence="2">Uncharacterized protein</fullName>
    </submittedName>
</protein>
<dbReference type="EMBL" id="JBBLZC010000004">
    <property type="protein sequence ID" value="MEK0082748.1"/>
    <property type="molecule type" value="Genomic_DNA"/>
</dbReference>
<keyword evidence="1" id="KW-0472">Membrane</keyword>
<comment type="caution">
    <text evidence="2">The sequence shown here is derived from an EMBL/GenBank/DDBJ whole genome shotgun (WGS) entry which is preliminary data.</text>
</comment>
<evidence type="ECO:0000313" key="3">
    <source>
        <dbReference type="Proteomes" id="UP001375743"/>
    </source>
</evidence>
<keyword evidence="1" id="KW-0812">Transmembrane</keyword>
<dbReference type="RefSeq" id="WP_418158588.1">
    <property type="nucleotide sequence ID" value="NZ_JBBLZC010000004.1"/>
</dbReference>
<accession>A0ABU8XNI1</accession>
<name>A0ABU8XNI1_9PROT</name>
<sequence>MTGPRLTGWGIATIVVHVGLPLVAALLALDLLFYLVFTRVLGRCYGLLCWLD</sequence>
<proteinExistence type="predicted"/>